<feature type="region of interest" description="Disordered" evidence="5">
    <location>
        <begin position="491"/>
        <end position="513"/>
    </location>
</feature>
<evidence type="ECO:0000256" key="1">
    <source>
        <dbReference type="ARBA" id="ARBA00004370"/>
    </source>
</evidence>
<dbReference type="Proteomes" id="UP000077115">
    <property type="component" value="Unassembled WGS sequence"/>
</dbReference>
<accession>A0A177WQP6</accession>
<dbReference type="InterPro" id="IPR010920">
    <property type="entry name" value="LSM_dom_sf"/>
</dbReference>
<feature type="transmembrane region" description="Helical" evidence="6">
    <location>
        <begin position="241"/>
        <end position="260"/>
    </location>
</feature>
<feature type="compositionally biased region" description="Polar residues" evidence="5">
    <location>
        <begin position="587"/>
        <end position="609"/>
    </location>
</feature>
<feature type="compositionally biased region" description="Polar residues" evidence="5">
    <location>
        <begin position="494"/>
        <end position="507"/>
    </location>
</feature>
<organism evidence="8 9">
    <name type="scientific">Batrachochytrium dendrobatidis (strain JEL423)</name>
    <dbReference type="NCBI Taxonomy" id="403673"/>
    <lineage>
        <taxon>Eukaryota</taxon>
        <taxon>Fungi</taxon>
        <taxon>Fungi incertae sedis</taxon>
        <taxon>Chytridiomycota</taxon>
        <taxon>Chytridiomycota incertae sedis</taxon>
        <taxon>Chytridiomycetes</taxon>
        <taxon>Rhizophydiales</taxon>
        <taxon>Rhizophydiales incertae sedis</taxon>
        <taxon>Batrachochytrium</taxon>
    </lineage>
</organism>
<dbReference type="VEuPathDB" id="FungiDB:BDEG_25234"/>
<feature type="transmembrane region" description="Helical" evidence="6">
    <location>
        <begin position="795"/>
        <end position="814"/>
    </location>
</feature>
<feature type="compositionally biased region" description="Pro residues" evidence="5">
    <location>
        <begin position="67"/>
        <end position="77"/>
    </location>
</feature>
<name>A0A177WQP6_BATDL</name>
<dbReference type="AlphaFoldDB" id="A0A177WQP6"/>
<feature type="domain" description="EF-hand" evidence="7">
    <location>
        <begin position="716"/>
        <end position="751"/>
    </location>
</feature>
<reference evidence="8 9" key="2">
    <citation type="submission" date="2016-05" db="EMBL/GenBank/DDBJ databases">
        <title>Lineage-specific infection strategies underlie the spectrum of fungal disease in amphibians.</title>
        <authorList>
            <person name="Cuomo C.A."/>
            <person name="Farrer R.A."/>
            <person name="James T."/>
            <person name="Longcore J."/>
            <person name="Birren B."/>
        </authorList>
    </citation>
    <scope>NUCLEOTIDE SEQUENCE [LARGE SCALE GENOMIC DNA]</scope>
    <source>
        <strain evidence="8 9">JEL423</strain>
    </source>
</reference>
<feature type="region of interest" description="Disordered" evidence="5">
    <location>
        <begin position="352"/>
        <end position="425"/>
    </location>
</feature>
<feature type="compositionally biased region" description="Polar residues" evidence="5">
    <location>
        <begin position="620"/>
        <end position="631"/>
    </location>
</feature>
<feature type="region of interest" description="Disordered" evidence="5">
    <location>
        <begin position="587"/>
        <end position="659"/>
    </location>
</feature>
<feature type="compositionally biased region" description="Acidic residues" evidence="5">
    <location>
        <begin position="113"/>
        <end position="122"/>
    </location>
</feature>
<feature type="compositionally biased region" description="Polar residues" evidence="5">
    <location>
        <begin position="557"/>
        <end position="568"/>
    </location>
</feature>
<feature type="region of interest" description="Disordered" evidence="5">
    <location>
        <begin position="543"/>
        <end position="569"/>
    </location>
</feature>
<evidence type="ECO:0000256" key="2">
    <source>
        <dbReference type="ARBA" id="ARBA00022692"/>
    </source>
</evidence>
<dbReference type="GO" id="GO:0005509">
    <property type="term" value="F:calcium ion binding"/>
    <property type="evidence" value="ECO:0007669"/>
    <property type="project" value="InterPro"/>
</dbReference>
<dbReference type="Pfam" id="PF00924">
    <property type="entry name" value="MS_channel_2nd"/>
    <property type="match status" value="1"/>
</dbReference>
<feature type="compositionally biased region" description="Basic and acidic residues" evidence="5">
    <location>
        <begin position="543"/>
        <end position="554"/>
    </location>
</feature>
<dbReference type="eggNOG" id="KOG4629">
    <property type="taxonomic scope" value="Eukaryota"/>
</dbReference>
<dbReference type="Pfam" id="PF25886">
    <property type="entry name" value="Msy1"/>
    <property type="match status" value="1"/>
</dbReference>
<dbReference type="InterPro" id="IPR002048">
    <property type="entry name" value="EF_hand_dom"/>
</dbReference>
<dbReference type="SUPFAM" id="SSF50182">
    <property type="entry name" value="Sm-like ribonucleoproteins"/>
    <property type="match status" value="1"/>
</dbReference>
<dbReference type="InterPro" id="IPR006685">
    <property type="entry name" value="MscS_channel_2nd"/>
</dbReference>
<feature type="compositionally biased region" description="Basic and acidic residues" evidence="5">
    <location>
        <begin position="382"/>
        <end position="396"/>
    </location>
</feature>
<evidence type="ECO:0000313" key="9">
    <source>
        <dbReference type="Proteomes" id="UP000077115"/>
    </source>
</evidence>
<dbReference type="InterPro" id="IPR058650">
    <property type="entry name" value="Msy1/2-like"/>
</dbReference>
<evidence type="ECO:0000256" key="5">
    <source>
        <dbReference type="SAM" id="MobiDB-lite"/>
    </source>
</evidence>
<proteinExistence type="predicted"/>
<dbReference type="EMBL" id="DS022306">
    <property type="protein sequence ID" value="OAJ41671.1"/>
    <property type="molecule type" value="Genomic_DNA"/>
</dbReference>
<dbReference type="OrthoDB" id="544685at2759"/>
<dbReference type="PANTHER" id="PTHR31323">
    <property type="entry name" value="MECHANOSENSITIVE ION CHANNEL PROTEIN MSY2"/>
    <property type="match status" value="1"/>
</dbReference>
<protein>
    <recommendedName>
        <fullName evidence="7">EF-hand domain-containing protein</fullName>
    </recommendedName>
</protein>
<evidence type="ECO:0000259" key="7">
    <source>
        <dbReference type="PROSITE" id="PS50222"/>
    </source>
</evidence>
<feature type="transmembrane region" description="Helical" evidence="6">
    <location>
        <begin position="266"/>
        <end position="288"/>
    </location>
</feature>
<evidence type="ECO:0000256" key="4">
    <source>
        <dbReference type="ARBA" id="ARBA00023136"/>
    </source>
</evidence>
<gene>
    <name evidence="8" type="ORF">BDEG_25234</name>
</gene>
<feature type="compositionally biased region" description="Polar residues" evidence="5">
    <location>
        <begin position="397"/>
        <end position="413"/>
    </location>
</feature>
<dbReference type="STRING" id="403673.A0A177WQP6"/>
<dbReference type="GO" id="GO:0005262">
    <property type="term" value="F:calcium channel activity"/>
    <property type="evidence" value="ECO:0007669"/>
    <property type="project" value="TreeGrafter"/>
</dbReference>
<dbReference type="PANTHER" id="PTHR31323:SF1">
    <property type="entry name" value="MECHANOSENSITIVE ION CHANNEL PROTEIN"/>
    <property type="match status" value="1"/>
</dbReference>
<evidence type="ECO:0000313" key="8">
    <source>
        <dbReference type="EMBL" id="OAJ41671.1"/>
    </source>
</evidence>
<comment type="subcellular location">
    <subcellularLocation>
        <location evidence="1">Membrane</location>
    </subcellularLocation>
</comment>
<reference evidence="8 9" key="1">
    <citation type="submission" date="2006-10" db="EMBL/GenBank/DDBJ databases">
        <title>The Genome Sequence of Batrachochytrium dendrobatidis JEL423.</title>
        <authorList>
            <consortium name="The Broad Institute Genome Sequencing Platform"/>
            <person name="Birren B."/>
            <person name="Lander E."/>
            <person name="Galagan J."/>
            <person name="Cuomo C."/>
            <person name="Devon K."/>
            <person name="Jaffe D."/>
            <person name="Butler J."/>
            <person name="Alvarez P."/>
            <person name="Gnerre S."/>
            <person name="Grabherr M."/>
            <person name="Kleber M."/>
            <person name="Mauceli E."/>
            <person name="Brockman W."/>
            <person name="Young S."/>
            <person name="LaButti K."/>
            <person name="Sykes S."/>
            <person name="DeCaprio D."/>
            <person name="Crawford M."/>
            <person name="Koehrsen M."/>
            <person name="Engels R."/>
            <person name="Montgomery P."/>
            <person name="Pearson M."/>
            <person name="Howarth C."/>
            <person name="Larson L."/>
            <person name="White J."/>
            <person name="O'Leary S."/>
            <person name="Kodira C."/>
            <person name="Zeng Q."/>
            <person name="Yandava C."/>
            <person name="Alvarado L."/>
            <person name="Longcore J."/>
            <person name="James T."/>
        </authorList>
    </citation>
    <scope>NUCLEOTIDE SEQUENCE [LARGE SCALE GENOMIC DNA]</scope>
    <source>
        <strain evidence="8 9">JEL423</strain>
    </source>
</reference>
<feature type="compositionally biased region" description="Polar residues" evidence="5">
    <location>
        <begin position="356"/>
        <end position="367"/>
    </location>
</feature>
<dbReference type="Gene3D" id="2.30.30.60">
    <property type="match status" value="1"/>
</dbReference>
<feature type="transmembrane region" description="Helical" evidence="6">
    <location>
        <begin position="171"/>
        <end position="194"/>
    </location>
</feature>
<dbReference type="PROSITE" id="PS50222">
    <property type="entry name" value="EF_HAND_2"/>
    <property type="match status" value="1"/>
</dbReference>
<evidence type="ECO:0000256" key="3">
    <source>
        <dbReference type="ARBA" id="ARBA00022989"/>
    </source>
</evidence>
<evidence type="ECO:0000256" key="6">
    <source>
        <dbReference type="SAM" id="Phobius"/>
    </source>
</evidence>
<dbReference type="InterPro" id="IPR023408">
    <property type="entry name" value="MscS_beta-dom_sf"/>
</dbReference>
<keyword evidence="3 6" id="KW-1133">Transmembrane helix</keyword>
<sequence length="1001" mass="112794">MSKDLPCELKLRKAASIVEGNESMDSYTANGNPAVMPSIQLDGPGSSRLHIFHDPQQQPGNSSLKSAPPPPPPPSPGQLPELHRKYTARPTLGRQITRGPTFYGGSIKRSSFEDDSDDDSDDDNKHSNTQDNDPGNPNIDDEFDELDELDDNGEFEEESLNCLWFRDLPTIARYLILVVFGSIVILGPAVYLILKDKTLLPNLTDIKMSELERLGQLLALAQLVRFEQVRSNLDYIPSLRFVIHFAILSVFSVASYAVLFKQMYEVYYWMAVFQVLCMLMVFSILLLAQRLSVQSIAVNFHHVAYSDRVAQLKKYIRVLDKLRKSIKGIGLTDIFDLDKIAGSTGKNADKFKHNTFEATDSQNTSPERTTDSDHQSNSSHKHNLDRFGKPEHHQFRSDSQSTQSHSHYNGSSHKSPHLNGASAGQSHIVSVSSGNQFNQMFVKEDFDEINMLPLQNLQYVEKKHNARTHHGNSDRFRLDGYMNHEPSALPAHMSSKSNGITILSPDSNHPDLQKTNYKSVAVSDPDRILPPPKTVTRLQSVFRIKDSNQPEHLKPPSKNNDTESSSDLLGTKLNRGKTIADFLHSITRSKSPTLHQRLTDGGSPSQRNVGSFDRKMLGSMPNSRFTTLTSTAKRRGRTDLPESEPSQGKLAGTSMTIGGQKNYNRSDSIGLMSDKHAIKLARKLFVALGGTLPSQAVNNPDCKTALTVDCFRPYFSSDTAAREAFDLFDADFNKSLSLKEMKQAILRVYRERRNLFGSLHDLSQALGRLNQILYGFSFLLAALFSLPIYGIPLTAVLPFTSILVALSFIFGGAAKTTFDCIVFLFVTHPYDTGDRVIIDNVGFKVIELNLLTTVFENTDGRTVYAPNSVLSQKMIHNIRRSGDQSEMIELQFSFDTPEDVLREVHARMIQFVKSESREFLPSCDMFIHDFENTNRLRCSFNIKYRGNWQDPTKRWSRRNAFMFTLKHHLKDLEVTYAMPPIPLKMIDESESVFFKNIKKNM</sequence>
<feature type="region of interest" description="Disordered" evidence="5">
    <location>
        <begin position="19"/>
        <end position="145"/>
    </location>
</feature>
<dbReference type="GO" id="GO:0016020">
    <property type="term" value="C:membrane"/>
    <property type="evidence" value="ECO:0007669"/>
    <property type="project" value="UniProtKB-SubCell"/>
</dbReference>
<feature type="compositionally biased region" description="Polar residues" evidence="5">
    <location>
        <begin position="55"/>
        <end position="65"/>
    </location>
</feature>
<dbReference type="GO" id="GO:0006874">
    <property type="term" value="P:intracellular calcium ion homeostasis"/>
    <property type="evidence" value="ECO:0007669"/>
    <property type="project" value="TreeGrafter"/>
</dbReference>
<keyword evidence="4 6" id="KW-0472">Membrane</keyword>
<keyword evidence="2 6" id="KW-0812">Transmembrane</keyword>